<comment type="caution">
    <text evidence="1">The sequence shown here is derived from an EMBL/GenBank/DDBJ whole genome shotgun (WGS) entry which is preliminary data.</text>
</comment>
<dbReference type="AlphaFoldDB" id="A0A4Y8SF83"/>
<gene>
    <name evidence="1" type="ORF">E2R66_11110</name>
</gene>
<keyword evidence="2" id="KW-1185">Reference proteome</keyword>
<dbReference type="EMBL" id="SOZE01000009">
    <property type="protein sequence ID" value="TFF37709.1"/>
    <property type="molecule type" value="Genomic_DNA"/>
</dbReference>
<organism evidence="1 2">
    <name type="scientific">Mucilaginibacter psychrotolerans</name>
    <dbReference type="NCBI Taxonomy" id="1524096"/>
    <lineage>
        <taxon>Bacteria</taxon>
        <taxon>Pseudomonadati</taxon>
        <taxon>Bacteroidota</taxon>
        <taxon>Sphingobacteriia</taxon>
        <taxon>Sphingobacteriales</taxon>
        <taxon>Sphingobacteriaceae</taxon>
        <taxon>Mucilaginibacter</taxon>
    </lineage>
</organism>
<name>A0A4Y8SF83_9SPHI</name>
<accession>A0A4Y8SF83</accession>
<sequence length="228" mass="26254">MPAYHYDLLEPLIRDCLANGAGFRLAELGLFYIAQAVDDDLPNWLKEKIVPLNFEMPILAGTGRLVEQDRETTFHRPFLNVPLPLELRIPVQESDIQILGFLDVGYVRKVLEARGLELKYKKEQFAIRQGGKDYTFNIRFINDILINFYTVASFADHIAELFNSAIVRQTKLSPEEQRQTDSRPKDRAAFQQFLEAHYVNVQFSGRNIISVHNMKGDKLDLNNLKKEG</sequence>
<reference evidence="1 2" key="1">
    <citation type="journal article" date="2017" name="Int. J. Syst. Evol. Microbiol.">
        <title>Mucilaginibacterpsychrotolerans sp. nov., isolated from peatlands.</title>
        <authorList>
            <person name="Deng Y."/>
            <person name="Shen L."/>
            <person name="Xu B."/>
            <person name="Liu Y."/>
            <person name="Gu Z."/>
            <person name="Liu H."/>
            <person name="Zhou Y."/>
        </authorList>
    </citation>
    <scope>NUCLEOTIDE SEQUENCE [LARGE SCALE GENOMIC DNA]</scope>
    <source>
        <strain evidence="1 2">NH7-4</strain>
    </source>
</reference>
<proteinExistence type="predicted"/>
<dbReference type="RefSeq" id="WP_133230670.1">
    <property type="nucleotide sequence ID" value="NZ_SOZE01000009.1"/>
</dbReference>
<protein>
    <submittedName>
        <fullName evidence="1">Uncharacterized protein</fullName>
    </submittedName>
</protein>
<evidence type="ECO:0000313" key="2">
    <source>
        <dbReference type="Proteomes" id="UP000297540"/>
    </source>
</evidence>
<dbReference type="Proteomes" id="UP000297540">
    <property type="component" value="Unassembled WGS sequence"/>
</dbReference>
<evidence type="ECO:0000313" key="1">
    <source>
        <dbReference type="EMBL" id="TFF37709.1"/>
    </source>
</evidence>